<protein>
    <submittedName>
        <fullName evidence="1">Uncharacterized protein</fullName>
    </submittedName>
</protein>
<accession>A0A6A4INT3</accession>
<sequence length="395" mass="44963">MAHSNVLYEVLDLYVNELPKQVKKMKQDKLMPYVTRELISDLQMTSSNSDDAATASLGVFHLTKEVLRITNKAFEKFGISAVCAGSFAEHVRSEFVVPYNDVDIFLIYAGSKGDGFMNEGNWVNFIRFLRDALVWILEGQVETGTSEGPVDTFDKYEDECKTFTCQCFYEAEIRGTHFQFIAAQVPINGEYAIHKDLLSDKIATSNMIRNVFDVIKTFDLINCYGTAFWLNKQGGCDALVVGSETHNALLSEYCDHASADRMKRQYRREKYCEKLQCDFSPLVGVYDEKDHLVVGECVTTGEKVQFAAVDADLLHKSGVCKIFQKIFQPRDIQVEQPISADQDEIKKFGLAAQHSLFTELWVLEFEFKDSIGVFTLFYHRKKIQSVEECRQVACD</sequence>
<comment type="caution">
    <text evidence="1">The sequence shown here is derived from an EMBL/GenBank/DDBJ whole genome shotgun (WGS) entry which is preliminary data.</text>
</comment>
<dbReference type="AlphaFoldDB" id="A0A6A4INT3"/>
<dbReference type="EMBL" id="WIXP02000107">
    <property type="protein sequence ID" value="KAF6197350.1"/>
    <property type="molecule type" value="Genomic_DNA"/>
</dbReference>
<keyword evidence="2" id="KW-1185">Reference proteome</keyword>
<evidence type="ECO:0000313" key="2">
    <source>
        <dbReference type="Proteomes" id="UP000466442"/>
    </source>
</evidence>
<evidence type="ECO:0000313" key="1">
    <source>
        <dbReference type="EMBL" id="KAF6197350.1"/>
    </source>
</evidence>
<reference evidence="1" key="1">
    <citation type="journal article" date="2021" name="Mol. Ecol. Resour.">
        <title>Apolygus lucorum genome provides insights into omnivorousness and mesophyll feeding.</title>
        <authorList>
            <person name="Liu Y."/>
            <person name="Liu H."/>
            <person name="Wang H."/>
            <person name="Huang T."/>
            <person name="Liu B."/>
            <person name="Yang B."/>
            <person name="Yin L."/>
            <person name="Li B."/>
            <person name="Zhang Y."/>
            <person name="Zhang S."/>
            <person name="Jiang F."/>
            <person name="Zhang X."/>
            <person name="Ren Y."/>
            <person name="Wang B."/>
            <person name="Wang S."/>
            <person name="Lu Y."/>
            <person name="Wu K."/>
            <person name="Fan W."/>
            <person name="Wang G."/>
        </authorList>
    </citation>
    <scope>NUCLEOTIDE SEQUENCE</scope>
    <source>
        <strain evidence="1">12Hb</strain>
    </source>
</reference>
<proteinExistence type="predicted"/>
<organism evidence="1 2">
    <name type="scientific">Apolygus lucorum</name>
    <name type="common">Small green plant bug</name>
    <name type="synonym">Lygocoris lucorum</name>
    <dbReference type="NCBI Taxonomy" id="248454"/>
    <lineage>
        <taxon>Eukaryota</taxon>
        <taxon>Metazoa</taxon>
        <taxon>Ecdysozoa</taxon>
        <taxon>Arthropoda</taxon>
        <taxon>Hexapoda</taxon>
        <taxon>Insecta</taxon>
        <taxon>Pterygota</taxon>
        <taxon>Neoptera</taxon>
        <taxon>Paraneoptera</taxon>
        <taxon>Hemiptera</taxon>
        <taxon>Heteroptera</taxon>
        <taxon>Panheteroptera</taxon>
        <taxon>Cimicomorpha</taxon>
        <taxon>Miridae</taxon>
        <taxon>Mirini</taxon>
        <taxon>Apolygus</taxon>
    </lineage>
</organism>
<dbReference type="Proteomes" id="UP000466442">
    <property type="component" value="Unassembled WGS sequence"/>
</dbReference>
<name>A0A6A4INT3_APOLU</name>
<gene>
    <name evidence="1" type="ORF">GE061_020285</name>
</gene>